<proteinExistence type="predicted"/>
<dbReference type="PANTHER" id="PTHR33164:SF57">
    <property type="entry name" value="MARR-FAMILY TRANSCRIPTIONAL REGULATOR"/>
    <property type="match status" value="1"/>
</dbReference>
<dbReference type="Pfam" id="PF12802">
    <property type="entry name" value="MarR_2"/>
    <property type="match status" value="1"/>
</dbReference>
<name>A0ABW2XDT0_9ACTN</name>
<dbReference type="Proteomes" id="UP001597063">
    <property type="component" value="Unassembled WGS sequence"/>
</dbReference>
<dbReference type="InterPro" id="IPR039422">
    <property type="entry name" value="MarR/SlyA-like"/>
</dbReference>
<dbReference type="PANTHER" id="PTHR33164">
    <property type="entry name" value="TRANSCRIPTIONAL REGULATOR, MARR FAMILY"/>
    <property type="match status" value="1"/>
</dbReference>
<dbReference type="EMBL" id="JBHTGP010000003">
    <property type="protein sequence ID" value="MFD0684579.1"/>
    <property type="molecule type" value="Genomic_DNA"/>
</dbReference>
<dbReference type="InterPro" id="IPR036390">
    <property type="entry name" value="WH_DNA-bd_sf"/>
</dbReference>
<keyword evidence="3" id="KW-1185">Reference proteome</keyword>
<reference evidence="3" key="1">
    <citation type="journal article" date="2019" name="Int. J. Syst. Evol. Microbiol.">
        <title>The Global Catalogue of Microorganisms (GCM) 10K type strain sequencing project: providing services to taxonomists for standard genome sequencing and annotation.</title>
        <authorList>
            <consortium name="The Broad Institute Genomics Platform"/>
            <consortium name="The Broad Institute Genome Sequencing Center for Infectious Disease"/>
            <person name="Wu L."/>
            <person name="Ma J."/>
        </authorList>
    </citation>
    <scope>NUCLEOTIDE SEQUENCE [LARGE SCALE GENOMIC DNA]</scope>
    <source>
        <strain evidence="3">JCM 9371</strain>
    </source>
</reference>
<evidence type="ECO:0000313" key="2">
    <source>
        <dbReference type="EMBL" id="MFD0684579.1"/>
    </source>
</evidence>
<dbReference type="SMART" id="SM00347">
    <property type="entry name" value="HTH_MARR"/>
    <property type="match status" value="1"/>
</dbReference>
<dbReference type="Gene3D" id="1.10.10.10">
    <property type="entry name" value="Winged helix-like DNA-binding domain superfamily/Winged helix DNA-binding domain"/>
    <property type="match status" value="1"/>
</dbReference>
<organism evidence="2 3">
    <name type="scientific">Actinomadura fibrosa</name>
    <dbReference type="NCBI Taxonomy" id="111802"/>
    <lineage>
        <taxon>Bacteria</taxon>
        <taxon>Bacillati</taxon>
        <taxon>Actinomycetota</taxon>
        <taxon>Actinomycetes</taxon>
        <taxon>Streptosporangiales</taxon>
        <taxon>Thermomonosporaceae</taxon>
        <taxon>Actinomadura</taxon>
    </lineage>
</organism>
<accession>A0ABW2XDT0</accession>
<evidence type="ECO:0000259" key="1">
    <source>
        <dbReference type="PROSITE" id="PS50995"/>
    </source>
</evidence>
<feature type="domain" description="HTH marR-type" evidence="1">
    <location>
        <begin position="16"/>
        <end position="145"/>
    </location>
</feature>
<dbReference type="PROSITE" id="PS50995">
    <property type="entry name" value="HTH_MARR_2"/>
    <property type="match status" value="1"/>
</dbReference>
<dbReference type="RefSeq" id="WP_242619041.1">
    <property type="nucleotide sequence ID" value="NZ_CAACUY010000018.1"/>
</dbReference>
<dbReference type="InterPro" id="IPR036388">
    <property type="entry name" value="WH-like_DNA-bd_sf"/>
</dbReference>
<dbReference type="SUPFAM" id="SSF46785">
    <property type="entry name" value="Winged helix' DNA-binding domain"/>
    <property type="match status" value="1"/>
</dbReference>
<gene>
    <name evidence="2" type="ORF">ACFQZM_08735</name>
</gene>
<evidence type="ECO:0000313" key="3">
    <source>
        <dbReference type="Proteomes" id="UP001597063"/>
    </source>
</evidence>
<sequence length="164" mass="18172">MSNTTRASASFTAMQDEQLLDAIGPALSRLRRRTPGSSKDLARNVLLNVIYDAPDGITVGEVAVEMGYLQSAASRLISACIAEGLVRRAADQSDGRRTVLELTEDGENERRRYATAQRRAYEEITHDWSTEDRLQFARLALRYSNDSAAYSRGRNAPTARDDTS</sequence>
<protein>
    <submittedName>
        <fullName evidence="2">MarR family winged helix-turn-helix transcriptional regulator</fullName>
    </submittedName>
</protein>
<dbReference type="InterPro" id="IPR000835">
    <property type="entry name" value="HTH_MarR-typ"/>
</dbReference>
<comment type="caution">
    <text evidence="2">The sequence shown here is derived from an EMBL/GenBank/DDBJ whole genome shotgun (WGS) entry which is preliminary data.</text>
</comment>